<sequence>MKAPDNLKQYHEDKYQEYLSNQRRTMGNWNDPKYKKDHEHLGYCHQHYLVDDNNKQIANYQHKKYCYLYNQIDNPTQGQDKKYRKANKLTNFKNTGVIYQVLVYNFCDGNNDGIGDFIGLKNKLDYIDQLGVDQIWLSPIHSSSSYHGYDVINYCDVAEQLGGMNAFIEFLDQAHQRGIKVYLDMVFNHTSYEHPWFQKALAGDQYYRSFYRFVDTKIDDDIKQDDLFIRDKYPVGNKVPTGEHYLARFWQGMPDLNLDNSNVINELIEIQKFWTAIGVDGFRYDAIGEYFSSEIETKNNFDEIKIFSLLRKASKDITKDNKTFMFGEWIFTDPLKALKYCNKESLNTIYDGYKHWTNTPDIRTTYDELLNLVNHYHKKNANWIPLLNNHDTRRWLDVYREEVLNYHDERIHEPLTQDQLDALKLAIFNMLATPSFPIIYAGDELGYYGCRNYGDPGLREPIKWKDSKQNCFFVDDKTNSNKNHVLLTQSNSLDCAEELINKDNSIYKLIQFMCGLRKLNPLISKTDPKTIIDPELVVDSKDYSSIIVRKDYQNPNKLYMFAYCNYRYKNLELLKISRDFYFKPLFLYKAKNNSWNIEIQQNGFVVFELLKK</sequence>
<gene>
    <name evidence="2" type="ORF">LNO68_03500</name>
</gene>
<comment type="caution">
    <text evidence="2">The sequence shown here is derived from an EMBL/GenBank/DDBJ whole genome shotgun (WGS) entry which is preliminary data.</text>
</comment>
<dbReference type="RefSeq" id="WP_255034584.1">
    <property type="nucleotide sequence ID" value="NZ_CP101414.1"/>
</dbReference>
<keyword evidence="3" id="KW-1185">Reference proteome</keyword>
<dbReference type="InterPro" id="IPR045857">
    <property type="entry name" value="O16G_dom_2"/>
</dbReference>
<dbReference type="Gene3D" id="3.20.20.80">
    <property type="entry name" value="Glycosidases"/>
    <property type="match status" value="1"/>
</dbReference>
<dbReference type="PANTHER" id="PTHR10357">
    <property type="entry name" value="ALPHA-AMYLASE FAMILY MEMBER"/>
    <property type="match status" value="1"/>
</dbReference>
<dbReference type="Gene3D" id="3.90.400.10">
    <property type="entry name" value="Oligo-1,6-glucosidase, Domain 2"/>
    <property type="match status" value="1"/>
</dbReference>
<accession>A0ABT5GB79</accession>
<dbReference type="Pfam" id="PF00128">
    <property type="entry name" value="Alpha-amylase"/>
    <property type="match status" value="1"/>
</dbReference>
<feature type="domain" description="Glycosyl hydrolase family 13 catalytic" evidence="1">
    <location>
        <begin position="100"/>
        <end position="497"/>
    </location>
</feature>
<protein>
    <submittedName>
        <fullName evidence="2">Alpha-amylase</fullName>
    </submittedName>
</protein>
<dbReference type="SMART" id="SM00642">
    <property type="entry name" value="Aamy"/>
    <property type="match status" value="1"/>
</dbReference>
<organism evidence="2 3">
    <name type="scientific">Mycoplasma bradburyae</name>
    <dbReference type="NCBI Taxonomy" id="2963128"/>
    <lineage>
        <taxon>Bacteria</taxon>
        <taxon>Bacillati</taxon>
        <taxon>Mycoplasmatota</taxon>
        <taxon>Mollicutes</taxon>
        <taxon>Mycoplasmataceae</taxon>
        <taxon>Mycoplasma</taxon>
    </lineage>
</organism>
<dbReference type="EMBL" id="JAJHZM010000014">
    <property type="protein sequence ID" value="MDC4182232.1"/>
    <property type="molecule type" value="Genomic_DNA"/>
</dbReference>
<evidence type="ECO:0000313" key="2">
    <source>
        <dbReference type="EMBL" id="MDC4182232.1"/>
    </source>
</evidence>
<evidence type="ECO:0000313" key="3">
    <source>
        <dbReference type="Proteomes" id="UP001220940"/>
    </source>
</evidence>
<dbReference type="InterPro" id="IPR006047">
    <property type="entry name" value="GH13_cat_dom"/>
</dbReference>
<name>A0ABT5GB79_9MOLU</name>
<dbReference type="Proteomes" id="UP001220940">
    <property type="component" value="Unassembled WGS sequence"/>
</dbReference>
<evidence type="ECO:0000259" key="1">
    <source>
        <dbReference type="SMART" id="SM00642"/>
    </source>
</evidence>
<proteinExistence type="predicted"/>
<dbReference type="SUPFAM" id="SSF51445">
    <property type="entry name" value="(Trans)glycosidases"/>
    <property type="match status" value="1"/>
</dbReference>
<dbReference type="InterPro" id="IPR017853">
    <property type="entry name" value="GH"/>
</dbReference>
<reference evidence="2" key="1">
    <citation type="submission" date="2021-11" db="EMBL/GenBank/DDBJ databases">
        <title>Description of Mycoplasma bradburyaesp. nov.from sea birds: a tribute to a great mycoplasmologist.</title>
        <authorList>
            <person name="Ramirez A.S."/>
            <person name="Poveda C."/>
            <person name="Suarez-Perez A."/>
            <person name="Rosales R.S."/>
            <person name="Dijkman R."/>
            <person name="Feberwee A."/>
            <person name="Spergser J."/>
            <person name="Szostak M.P."/>
            <person name="Ressel L."/>
            <person name="Calabuig P."/>
            <person name="Catania S."/>
            <person name="Gobbo F."/>
            <person name="Timofte D."/>
            <person name="Poveda J.B."/>
        </authorList>
    </citation>
    <scope>NUCLEOTIDE SEQUENCE [LARGE SCALE GENOMIC DNA]</scope>
    <source>
        <strain evidence="2">T158</strain>
    </source>
</reference>